<dbReference type="PANTHER" id="PTHR33164">
    <property type="entry name" value="TRANSCRIPTIONAL REGULATOR, MARR FAMILY"/>
    <property type="match status" value="1"/>
</dbReference>
<dbReference type="Gene3D" id="1.10.10.10">
    <property type="entry name" value="Winged helix-like DNA-binding domain superfamily/Winged helix DNA-binding domain"/>
    <property type="match status" value="1"/>
</dbReference>
<dbReference type="InterPro" id="IPR036388">
    <property type="entry name" value="WH-like_DNA-bd_sf"/>
</dbReference>
<reference evidence="5 6" key="1">
    <citation type="journal article" date="2012" name="Genet. Mol. Biol.">
        <title>Analysis of 16S rRNA and mxaF genes revealing insights into Methylobacterium niche-specific plant association.</title>
        <authorList>
            <person name="Dourado M.N."/>
            <person name="Andreote F.D."/>
            <person name="Dini-Andreote F."/>
            <person name="Conti R."/>
            <person name="Araujo J.M."/>
            <person name="Araujo W.L."/>
        </authorList>
    </citation>
    <scope>NUCLEOTIDE SEQUENCE [LARGE SCALE GENOMIC DNA]</scope>
    <source>
        <strain evidence="5 6">SR1.6/4</strain>
    </source>
</reference>
<keyword evidence="1" id="KW-0805">Transcription regulation</keyword>
<keyword evidence="3" id="KW-0804">Transcription</keyword>
<dbReference type="InterPro" id="IPR000835">
    <property type="entry name" value="HTH_MarR-typ"/>
</dbReference>
<dbReference type="SMART" id="SM00347">
    <property type="entry name" value="HTH_MARR"/>
    <property type="match status" value="1"/>
</dbReference>
<accession>A0ABU7T9G7</accession>
<evidence type="ECO:0000256" key="2">
    <source>
        <dbReference type="ARBA" id="ARBA00023125"/>
    </source>
</evidence>
<dbReference type="PROSITE" id="PS01117">
    <property type="entry name" value="HTH_MARR_1"/>
    <property type="match status" value="1"/>
</dbReference>
<dbReference type="Proteomes" id="UP001349262">
    <property type="component" value="Unassembled WGS sequence"/>
</dbReference>
<evidence type="ECO:0000256" key="1">
    <source>
        <dbReference type="ARBA" id="ARBA00023015"/>
    </source>
</evidence>
<evidence type="ECO:0000313" key="5">
    <source>
        <dbReference type="EMBL" id="MEE7456974.1"/>
    </source>
</evidence>
<dbReference type="SUPFAM" id="SSF46785">
    <property type="entry name" value="Winged helix' DNA-binding domain"/>
    <property type="match status" value="1"/>
</dbReference>
<name>A0ABU7T9G7_9HYPH</name>
<organism evidence="5 6">
    <name type="scientific">Methylobacterium radiotolerans</name>
    <dbReference type="NCBI Taxonomy" id="31998"/>
    <lineage>
        <taxon>Bacteria</taxon>
        <taxon>Pseudomonadati</taxon>
        <taxon>Pseudomonadota</taxon>
        <taxon>Alphaproteobacteria</taxon>
        <taxon>Hyphomicrobiales</taxon>
        <taxon>Methylobacteriaceae</taxon>
        <taxon>Methylobacterium</taxon>
    </lineage>
</organism>
<dbReference type="InterPro" id="IPR036390">
    <property type="entry name" value="WH_DNA-bd_sf"/>
</dbReference>
<dbReference type="InterPro" id="IPR023187">
    <property type="entry name" value="Tscrpt_reg_MarR-type_CS"/>
</dbReference>
<dbReference type="Pfam" id="PF12802">
    <property type="entry name" value="MarR_2"/>
    <property type="match status" value="1"/>
</dbReference>
<dbReference type="EMBL" id="MLBY01000004">
    <property type="protein sequence ID" value="MEE7456974.1"/>
    <property type="molecule type" value="Genomic_DNA"/>
</dbReference>
<feature type="domain" description="HTH marR-type" evidence="4">
    <location>
        <begin position="36"/>
        <end position="143"/>
    </location>
</feature>
<dbReference type="InterPro" id="IPR039422">
    <property type="entry name" value="MarR/SlyA-like"/>
</dbReference>
<sequence length="154" mass="16453">MGEVSDRGPGALSRSHYAALAAFRYELRRFLAFSETAATSAGLPPQQHQALLTVAGHLGPEPPTVGHIAERLLIAPHSAAELVARMVEAGLLTKNRGARDRRRMELALTADAEALLLRLTEAHLEELGSLEPALLRALALARGEAVGPDDIRQA</sequence>
<gene>
    <name evidence="5" type="ORF">MRSR164_09360</name>
</gene>
<dbReference type="PANTHER" id="PTHR33164:SF43">
    <property type="entry name" value="HTH-TYPE TRANSCRIPTIONAL REPRESSOR YETL"/>
    <property type="match status" value="1"/>
</dbReference>
<comment type="caution">
    <text evidence="5">The sequence shown here is derived from an EMBL/GenBank/DDBJ whole genome shotgun (WGS) entry which is preliminary data.</text>
</comment>
<keyword evidence="6" id="KW-1185">Reference proteome</keyword>
<protein>
    <submittedName>
        <fullName evidence="5">MarR family transcriptional regulator</fullName>
    </submittedName>
</protein>
<keyword evidence="2" id="KW-0238">DNA-binding</keyword>
<evidence type="ECO:0000256" key="3">
    <source>
        <dbReference type="ARBA" id="ARBA00023163"/>
    </source>
</evidence>
<proteinExistence type="predicted"/>
<evidence type="ECO:0000259" key="4">
    <source>
        <dbReference type="SMART" id="SM00347"/>
    </source>
</evidence>
<evidence type="ECO:0000313" key="6">
    <source>
        <dbReference type="Proteomes" id="UP001349262"/>
    </source>
</evidence>